<dbReference type="EMBL" id="LAPZ01000012">
    <property type="protein sequence ID" value="OSY87320.1"/>
    <property type="molecule type" value="Genomic_DNA"/>
</dbReference>
<evidence type="ECO:0008006" key="3">
    <source>
        <dbReference type="Google" id="ProtNLM"/>
    </source>
</evidence>
<comment type="caution">
    <text evidence="1">The sequence shown here is derived from an EMBL/GenBank/DDBJ whole genome shotgun (WGS) entry which is preliminary data.</text>
</comment>
<dbReference type="RefSeq" id="WP_086031161.1">
    <property type="nucleotide sequence ID" value="NZ_LAPZ01000012.1"/>
</dbReference>
<dbReference type="AlphaFoldDB" id="A0A1Y2PAY3"/>
<proteinExistence type="predicted"/>
<dbReference type="Proteomes" id="UP000194221">
    <property type="component" value="Unassembled WGS sequence"/>
</dbReference>
<keyword evidence="2" id="KW-1185">Reference proteome</keyword>
<dbReference type="InParanoid" id="A0A1Y2PAY3"/>
<gene>
    <name evidence="1" type="ORF">WH52_11775</name>
</gene>
<organism evidence="1 2">
    <name type="scientific">Tenacibaculum holothuriorum</name>
    <dbReference type="NCBI Taxonomy" id="1635173"/>
    <lineage>
        <taxon>Bacteria</taxon>
        <taxon>Pseudomonadati</taxon>
        <taxon>Bacteroidota</taxon>
        <taxon>Flavobacteriia</taxon>
        <taxon>Flavobacteriales</taxon>
        <taxon>Flavobacteriaceae</taxon>
        <taxon>Tenacibaculum</taxon>
    </lineage>
</organism>
<protein>
    <recommendedName>
        <fullName evidence="3">DUF1223 domain-containing protein</fullName>
    </recommendedName>
</protein>
<dbReference type="STRING" id="1635173.WH52_11775"/>
<evidence type="ECO:0000313" key="1">
    <source>
        <dbReference type="EMBL" id="OSY87320.1"/>
    </source>
</evidence>
<dbReference type="InterPro" id="IPR036249">
    <property type="entry name" value="Thioredoxin-like_sf"/>
</dbReference>
<dbReference type="InterPro" id="IPR010634">
    <property type="entry name" value="DUF1223"/>
</dbReference>
<name>A0A1Y2PAY3_9FLAO</name>
<sequence>MNKLLLFTFLISLSIFSQKEITKNQDSFLVFQLFTSQGCSSCPPADYLLEQVKKETANKNVIVMSYHVDYWNRLGWVDPFSSREFTKLQYTYGKKFNSNSVYTPQLVINGAEHFVGSNKTKIKQRLNKYDTFKSSNKIILKNTKSKNNSISTSYEVLGSTEGKSIVFALVLERKSTFVKRGENSNKSITNSNIVIKQISSSINNEDGNFDIEIPKDYLQENNLRLIAFTQKENLEITGATQQILK</sequence>
<dbReference type="PANTHER" id="PTHR36057:SF1">
    <property type="entry name" value="LIPOPROTEIN LIPID ATTACHMENT SITE-LIKE PROTEIN, PUTATIVE (DUF1223)-RELATED"/>
    <property type="match status" value="1"/>
</dbReference>
<reference evidence="1 2" key="1">
    <citation type="submission" date="2015-03" db="EMBL/GenBank/DDBJ databases">
        <title>Genome sequence of Tenacibaculum sp. S2-2, isolated from intestinal microbiota of sea cucumber, Apostichopus japonicas.</title>
        <authorList>
            <person name="Shao Z."/>
            <person name="Wang L."/>
            <person name="Li X."/>
        </authorList>
    </citation>
    <scope>NUCLEOTIDE SEQUENCE [LARGE SCALE GENOMIC DNA]</scope>
    <source>
        <strain evidence="1 2">S2-2</strain>
    </source>
</reference>
<dbReference type="PANTHER" id="PTHR36057">
    <property type="match status" value="1"/>
</dbReference>
<dbReference type="Pfam" id="PF06764">
    <property type="entry name" value="DUF1223"/>
    <property type="match status" value="1"/>
</dbReference>
<evidence type="ECO:0000313" key="2">
    <source>
        <dbReference type="Proteomes" id="UP000194221"/>
    </source>
</evidence>
<accession>A0A1Y2PAY3</accession>
<dbReference type="Gene3D" id="3.40.30.10">
    <property type="entry name" value="Glutaredoxin"/>
    <property type="match status" value="1"/>
</dbReference>
<dbReference type="OrthoDB" id="9808254at2"/>
<dbReference type="SUPFAM" id="SSF52833">
    <property type="entry name" value="Thioredoxin-like"/>
    <property type="match status" value="1"/>
</dbReference>